<sequence>MPKEIWSFDKIEELANAVKIYQTNFKDIKINVFKNLSETQIRNAYYKLKREDPGLFDFQPFKKVHRLQFNYSEADVSFDIDFMTNIQI</sequence>
<dbReference type="InterPro" id="IPR009057">
    <property type="entry name" value="Homeodomain-like_sf"/>
</dbReference>
<dbReference type="SUPFAM" id="SSF46689">
    <property type="entry name" value="Homeodomain-like"/>
    <property type="match status" value="1"/>
</dbReference>
<gene>
    <name evidence="1" type="ORF">SS50377_15911</name>
    <name evidence="2" type="ORF">SS50377_24197</name>
</gene>
<reference evidence="2" key="2">
    <citation type="submission" date="2020-12" db="EMBL/GenBank/DDBJ databases">
        <title>New Spironucleus salmonicida genome in near-complete chromosomes.</title>
        <authorList>
            <person name="Xu F."/>
            <person name="Kurt Z."/>
            <person name="Jimenez-Gonzalez A."/>
            <person name="Astvaldsson A."/>
            <person name="Andersson J.O."/>
            <person name="Svard S.G."/>
        </authorList>
    </citation>
    <scope>NUCLEOTIDE SEQUENCE</scope>
    <source>
        <strain evidence="2">ATCC 50377</strain>
    </source>
</reference>
<keyword evidence="3" id="KW-1185">Reference proteome</keyword>
<protein>
    <recommendedName>
        <fullName evidence="4">Myb-like DNA-binding domain-containing protein</fullName>
    </recommendedName>
</protein>
<dbReference type="EMBL" id="KI546122">
    <property type="protein sequence ID" value="EST44250.1"/>
    <property type="molecule type" value="Genomic_DNA"/>
</dbReference>
<dbReference type="VEuPathDB" id="GiardiaDB:SS50377_24197"/>
<organism evidence="1">
    <name type="scientific">Spironucleus salmonicida</name>
    <dbReference type="NCBI Taxonomy" id="348837"/>
    <lineage>
        <taxon>Eukaryota</taxon>
        <taxon>Metamonada</taxon>
        <taxon>Diplomonadida</taxon>
        <taxon>Hexamitidae</taxon>
        <taxon>Hexamitinae</taxon>
        <taxon>Spironucleus</taxon>
    </lineage>
</organism>
<accession>V6LI51</accession>
<name>V6LI51_9EUKA</name>
<dbReference type="Proteomes" id="UP000018208">
    <property type="component" value="Unassembled WGS sequence"/>
</dbReference>
<dbReference type="EMBL" id="AUWU02000004">
    <property type="protein sequence ID" value="KAH0574246.1"/>
    <property type="molecule type" value="Genomic_DNA"/>
</dbReference>
<reference evidence="1 2" key="1">
    <citation type="journal article" date="2014" name="PLoS Genet.">
        <title>The Genome of Spironucleus salmonicida Highlights a Fish Pathogen Adapted to Fluctuating Environments.</title>
        <authorList>
            <person name="Xu F."/>
            <person name="Jerlstrom-Hultqvist J."/>
            <person name="Einarsson E."/>
            <person name="Astvaldsson A."/>
            <person name="Svard S.G."/>
            <person name="Andersson J.O."/>
        </authorList>
    </citation>
    <scope>NUCLEOTIDE SEQUENCE</scope>
    <source>
        <strain evidence="2">ATCC 50377</strain>
    </source>
</reference>
<evidence type="ECO:0000313" key="1">
    <source>
        <dbReference type="EMBL" id="EST44250.1"/>
    </source>
</evidence>
<evidence type="ECO:0000313" key="2">
    <source>
        <dbReference type="EMBL" id="KAH0574246.1"/>
    </source>
</evidence>
<dbReference type="AlphaFoldDB" id="V6LI51"/>
<evidence type="ECO:0008006" key="4">
    <source>
        <dbReference type="Google" id="ProtNLM"/>
    </source>
</evidence>
<evidence type="ECO:0000313" key="3">
    <source>
        <dbReference type="Proteomes" id="UP000018208"/>
    </source>
</evidence>
<proteinExistence type="predicted"/>